<reference evidence="2 3" key="1">
    <citation type="submission" date="2024-02" db="EMBL/GenBank/DDBJ databases">
        <title>Chromosome-level genome assembly of the Eurasian Minnow (Phoxinus phoxinus).</title>
        <authorList>
            <person name="Oriowo T.O."/>
            <person name="Martin S."/>
            <person name="Stange M."/>
            <person name="Chrysostomakis Y."/>
            <person name="Brown T."/>
            <person name="Winkler S."/>
            <person name="Kukowka S."/>
            <person name="Myers E.W."/>
            <person name="Bohne A."/>
        </authorList>
    </citation>
    <scope>NUCLEOTIDE SEQUENCE [LARGE SCALE GENOMIC DNA]</scope>
    <source>
        <strain evidence="2">ZFMK-TIS-60720</strain>
        <tissue evidence="2">Whole Organism</tissue>
    </source>
</reference>
<accession>A0AAN9C8H5</accession>
<comment type="caution">
    <text evidence="2">The sequence shown here is derived from an EMBL/GenBank/DDBJ whole genome shotgun (WGS) entry which is preliminary data.</text>
</comment>
<feature type="region of interest" description="Disordered" evidence="1">
    <location>
        <begin position="66"/>
        <end position="101"/>
    </location>
</feature>
<dbReference type="EMBL" id="JAYKXH010000024">
    <property type="protein sequence ID" value="KAK7124101.1"/>
    <property type="molecule type" value="Genomic_DNA"/>
</dbReference>
<gene>
    <name evidence="2" type="ORF">R3I93_022265</name>
</gene>
<protein>
    <submittedName>
        <fullName evidence="2">Uncharacterized protein</fullName>
    </submittedName>
</protein>
<dbReference type="AlphaFoldDB" id="A0AAN9C8H5"/>
<feature type="region of interest" description="Disordered" evidence="1">
    <location>
        <begin position="28"/>
        <end position="49"/>
    </location>
</feature>
<evidence type="ECO:0000313" key="3">
    <source>
        <dbReference type="Proteomes" id="UP001364617"/>
    </source>
</evidence>
<keyword evidence="3" id="KW-1185">Reference proteome</keyword>
<organism evidence="2 3">
    <name type="scientific">Phoxinus phoxinus</name>
    <name type="common">Eurasian minnow</name>
    <dbReference type="NCBI Taxonomy" id="58324"/>
    <lineage>
        <taxon>Eukaryota</taxon>
        <taxon>Metazoa</taxon>
        <taxon>Chordata</taxon>
        <taxon>Craniata</taxon>
        <taxon>Vertebrata</taxon>
        <taxon>Euteleostomi</taxon>
        <taxon>Actinopterygii</taxon>
        <taxon>Neopterygii</taxon>
        <taxon>Teleostei</taxon>
        <taxon>Ostariophysi</taxon>
        <taxon>Cypriniformes</taxon>
        <taxon>Leuciscidae</taxon>
        <taxon>Phoxininae</taxon>
        <taxon>Phoxinus</taxon>
    </lineage>
</organism>
<evidence type="ECO:0000256" key="1">
    <source>
        <dbReference type="SAM" id="MobiDB-lite"/>
    </source>
</evidence>
<feature type="compositionally biased region" description="Basic and acidic residues" evidence="1">
    <location>
        <begin position="73"/>
        <end position="90"/>
    </location>
</feature>
<sequence>MGQRISCCCASDCVSVISLQDCTLQQQPDTSTEETHHPQTVGGGKVKESKKRKCLSLLWKTGKLFQKSSSGQGDKEEAVGPTARRTDDQTSQHITGSEPEDDDYWFDGGFQDLICSFPAVRTSVRVKELFTGHSEDDGYWCDGSFQDLVGGFV</sequence>
<proteinExistence type="predicted"/>
<evidence type="ECO:0000313" key="2">
    <source>
        <dbReference type="EMBL" id="KAK7124101.1"/>
    </source>
</evidence>
<dbReference type="Proteomes" id="UP001364617">
    <property type="component" value="Unassembled WGS sequence"/>
</dbReference>
<name>A0AAN9C8H5_9TELE</name>